<evidence type="ECO:0000313" key="2">
    <source>
        <dbReference type="Proteomes" id="UP000006790"/>
    </source>
</evidence>
<dbReference type="PIRSF" id="PIRSF022613">
    <property type="entry name" value="MBA1"/>
    <property type="match status" value="1"/>
</dbReference>
<dbReference type="Proteomes" id="UP000006790">
    <property type="component" value="Chromosome 7"/>
</dbReference>
<dbReference type="KEGG" id="erc:Ecym_7055"/>
<dbReference type="Pfam" id="PF07961">
    <property type="entry name" value="MBA1"/>
    <property type="match status" value="1"/>
</dbReference>
<protein>
    <recommendedName>
        <fullName evidence="3">MBA1-like protein</fullName>
    </recommendedName>
</protein>
<dbReference type="HOGENOM" id="CLU_076697_0_0_1"/>
<dbReference type="GO" id="GO:0097177">
    <property type="term" value="F:mitochondrial ribosome binding"/>
    <property type="evidence" value="ECO:0007669"/>
    <property type="project" value="EnsemblFungi"/>
</dbReference>
<dbReference type="STRING" id="931890.G8JVP3"/>
<dbReference type="AlphaFoldDB" id="G8JVP3"/>
<dbReference type="PANTHER" id="PTHR13333">
    <property type="entry name" value="M-AAA PROTEASE-INTERACTING PROTEIN 1, MITOCHONDRIAL"/>
    <property type="match status" value="1"/>
</dbReference>
<name>G8JVP3_ERECY</name>
<dbReference type="InterPro" id="IPR012483">
    <property type="entry name" value="Mba1_Saccharomycetales"/>
</dbReference>
<dbReference type="GO" id="GO:0005743">
    <property type="term" value="C:mitochondrial inner membrane"/>
    <property type="evidence" value="ECO:0007669"/>
    <property type="project" value="EnsemblFungi"/>
</dbReference>
<dbReference type="eggNOG" id="ENOG502QWPQ">
    <property type="taxonomic scope" value="Eukaryota"/>
</dbReference>
<dbReference type="FunCoup" id="G8JVP3">
    <property type="interactions" value="79"/>
</dbReference>
<organism evidence="1 2">
    <name type="scientific">Eremothecium cymbalariae (strain CBS 270.75 / DBVPG 7215 / KCTC 17166 / NRRL Y-17582)</name>
    <name type="common">Yeast</name>
    <dbReference type="NCBI Taxonomy" id="931890"/>
    <lineage>
        <taxon>Eukaryota</taxon>
        <taxon>Fungi</taxon>
        <taxon>Dikarya</taxon>
        <taxon>Ascomycota</taxon>
        <taxon>Saccharomycotina</taxon>
        <taxon>Saccharomycetes</taxon>
        <taxon>Saccharomycetales</taxon>
        <taxon>Saccharomycetaceae</taxon>
        <taxon>Eremothecium</taxon>
    </lineage>
</organism>
<evidence type="ECO:0000313" key="1">
    <source>
        <dbReference type="EMBL" id="AET40908.1"/>
    </source>
</evidence>
<accession>G8JVP3</accession>
<dbReference type="OrthoDB" id="19619at2759"/>
<dbReference type="GO" id="GO:0032979">
    <property type="term" value="P:protein insertion into mitochondrial inner membrane from matrix"/>
    <property type="evidence" value="ECO:0007669"/>
    <property type="project" value="EnsemblFungi"/>
</dbReference>
<dbReference type="RefSeq" id="XP_003647725.1">
    <property type="nucleotide sequence ID" value="XM_003647677.1"/>
</dbReference>
<dbReference type="GO" id="GO:0070131">
    <property type="term" value="P:positive regulation of mitochondrial translation"/>
    <property type="evidence" value="ECO:0007669"/>
    <property type="project" value="EnsemblFungi"/>
</dbReference>
<dbReference type="InParanoid" id="G8JVP3"/>
<reference evidence="2" key="1">
    <citation type="journal article" date="2012" name="G3 (Bethesda)">
        <title>Pichia sorbitophila, an interspecies yeast hybrid reveals early steps of genome resolution following polyploidization.</title>
        <authorList>
            <person name="Leh Louis V."/>
            <person name="Despons L."/>
            <person name="Friedrich A."/>
            <person name="Martin T."/>
            <person name="Durrens P."/>
            <person name="Casaregola S."/>
            <person name="Neuveglise C."/>
            <person name="Fairhead C."/>
            <person name="Marck C."/>
            <person name="Cruz J.A."/>
            <person name="Straub M.L."/>
            <person name="Kugler V."/>
            <person name="Sacerdot C."/>
            <person name="Uzunov Z."/>
            <person name="Thierry A."/>
            <person name="Weiss S."/>
            <person name="Bleykasten C."/>
            <person name="De Montigny J."/>
            <person name="Jacques N."/>
            <person name="Jung P."/>
            <person name="Lemaire M."/>
            <person name="Mallet S."/>
            <person name="Morel G."/>
            <person name="Richard G.F."/>
            <person name="Sarkar A."/>
            <person name="Savel G."/>
            <person name="Schacherer J."/>
            <person name="Seret M.L."/>
            <person name="Talla E."/>
            <person name="Samson G."/>
            <person name="Jubin C."/>
            <person name="Poulain J."/>
            <person name="Vacherie B."/>
            <person name="Barbe V."/>
            <person name="Pelletier E."/>
            <person name="Sherman D.J."/>
            <person name="Westhof E."/>
            <person name="Weissenbach J."/>
            <person name="Baret P.V."/>
            <person name="Wincker P."/>
            <person name="Gaillardin C."/>
            <person name="Dujon B."/>
            <person name="Souciet J.L."/>
        </authorList>
    </citation>
    <scope>NUCLEOTIDE SEQUENCE [LARGE SCALE GENOMIC DNA]</scope>
    <source>
        <strain evidence="2">CBS 270.75 / DBVPG 7215 / KCTC 17166 / NRRL Y-17582</strain>
    </source>
</reference>
<sequence>MLCLRFTRGPVVGIQNRFFSSSRVLQKANEDGHLKPAPFNPRHLGVANEVYIPPSYQNLPSVFSSPLVVTRALIRRMYTFGLNTVQVALFRYQSGIKPKFLLWKNKAIESYVNVNKGFASKNIDSVAPTVSIWVEEALRVRARQLPKGTQFEWELIKFNEIPKLASTQALMIPGRPLEMIQLIYKFNTKQRLIRLDKSTGKADKVHRDLVDYVAFLCDASTNDIYLIGSVFESAPEAKLPAAMDTDTKALIETMKINGDIYREQPTAKKGT</sequence>
<evidence type="ECO:0008006" key="3">
    <source>
        <dbReference type="Google" id="ProtNLM"/>
    </source>
</evidence>
<dbReference type="Gene3D" id="3.10.450.240">
    <property type="match status" value="1"/>
</dbReference>
<dbReference type="OMA" id="MMIPGRP"/>
<keyword evidence="2" id="KW-1185">Reference proteome</keyword>
<dbReference type="EMBL" id="CP002503">
    <property type="protein sequence ID" value="AET40908.1"/>
    <property type="molecule type" value="Genomic_DNA"/>
</dbReference>
<dbReference type="PANTHER" id="PTHR13333:SF5">
    <property type="entry name" value="M-AAA PROTEASE-INTERACTING PROTEIN 1, MITOCHONDRIAL"/>
    <property type="match status" value="1"/>
</dbReference>
<proteinExistence type="predicted"/>
<dbReference type="InterPro" id="IPR024621">
    <property type="entry name" value="Mba1"/>
</dbReference>
<dbReference type="GeneID" id="11469300"/>
<gene>
    <name evidence="1" type="ordered locus">Ecym_7055</name>
</gene>